<feature type="binding site" evidence="8">
    <location>
        <position position="134"/>
    </location>
    <ligand>
        <name>ATP</name>
        <dbReference type="ChEBI" id="CHEBI:30616"/>
    </ligand>
</feature>
<feature type="binding site" evidence="8">
    <location>
        <position position="89"/>
    </location>
    <ligand>
        <name>ATP</name>
        <dbReference type="ChEBI" id="CHEBI:30616"/>
    </ligand>
</feature>
<keyword evidence="10" id="KW-1185">Reference proteome</keyword>
<dbReference type="SUPFAM" id="SSF54211">
    <property type="entry name" value="Ribosomal protein S5 domain 2-like"/>
    <property type="match status" value="1"/>
</dbReference>
<gene>
    <name evidence="9" type="ORF">EVEC_LOCUS4263</name>
</gene>
<sequence length="689" mass="77933">MHRGFIRSYGLLRQLRRVPRAVPYAAVASRIPTCSVSQNVCRHYVGDAAQLAKNVEKFEFQAETKNLLDIVAKSLYSDQEVFIRELVSNASDALEKRRCAHLTEGGDSNIAYEIKITTDEKARMITFEDNGIGMDRGDLMKCLGTIAKSGSKEFVEEQKKTEGTGAASAESIIGQFGVGFYSAFMVADEVTVSTKKEGSDIGYIWRWNGSDTYSIQEDSSLPIGTRVQVALKPGDAAEFAKQQRVIDVINKYSYFITLPITVNGERVNTLNAIWTMNPKEVTPEMHETFFRQLAKTHIPHLAGDRPQYTIHYKADAPISIRALLYVPSHNVSHLEFATDSTESGVSLYARRVLIKANAKELLPRYMRFLVGVVDSEDVPLNLSREMLQMDAVLMKLRRTLTDKIVSFFISQMKKDRVKYSDFYKGYSLYFKEGICIEHDQSVKEQIASLLMFESSNLKPGVKTSLNEYVERMQENQTEIFYLFAPNRQLAENSPYFEMFKSQNREVLFAYDAADEVVFLSLPQYKMKQLKSVDHWAQSYEGSEASTSATSVRDVDKKELLDWMKSTLGSVKVHDIKGSHRVSEHPCVLNVRAEPGMARHLLRIGQVKEMEHLVFLQPTLNVNLSHPIISALVSLHKTKPDLAQLVLEQIYDNALVTCGLLKDPSNMIERVNRLLSDLLKPEGRTTILTP</sequence>
<comment type="subcellular location">
    <subcellularLocation>
        <location evidence="1">Mitochondrion</location>
    </subcellularLocation>
</comment>
<dbReference type="PRINTS" id="PR00775">
    <property type="entry name" value="HEATSHOCK90"/>
</dbReference>
<dbReference type="Proteomes" id="UP000274131">
    <property type="component" value="Unassembled WGS sequence"/>
</dbReference>
<dbReference type="GO" id="GO:0070013">
    <property type="term" value="C:intracellular organelle lumen"/>
    <property type="evidence" value="ECO:0007669"/>
    <property type="project" value="UniProtKB-ARBA"/>
</dbReference>
<evidence type="ECO:0000313" key="9">
    <source>
        <dbReference type="EMBL" id="VDD89512.1"/>
    </source>
</evidence>
<evidence type="ECO:0000256" key="1">
    <source>
        <dbReference type="ARBA" id="ARBA00004173"/>
    </source>
</evidence>
<evidence type="ECO:0000256" key="6">
    <source>
        <dbReference type="ARBA" id="ARBA00023128"/>
    </source>
</evidence>
<dbReference type="InterPro" id="IPR036890">
    <property type="entry name" value="HATPase_C_sf"/>
</dbReference>
<organism evidence="11">
    <name type="scientific">Enterobius vermicularis</name>
    <name type="common">Human pinworm</name>
    <dbReference type="NCBI Taxonomy" id="51028"/>
    <lineage>
        <taxon>Eukaryota</taxon>
        <taxon>Metazoa</taxon>
        <taxon>Ecdysozoa</taxon>
        <taxon>Nematoda</taxon>
        <taxon>Chromadorea</taxon>
        <taxon>Rhabditida</taxon>
        <taxon>Spirurina</taxon>
        <taxon>Oxyuridomorpha</taxon>
        <taxon>Oxyuroidea</taxon>
        <taxon>Oxyuridae</taxon>
        <taxon>Enterobius</taxon>
    </lineage>
</organism>
<dbReference type="Pfam" id="PF13589">
    <property type="entry name" value="HATPase_c_3"/>
    <property type="match status" value="1"/>
</dbReference>
<dbReference type="Gene3D" id="3.30.565.10">
    <property type="entry name" value="Histidine kinase-like ATPase, C-terminal domain"/>
    <property type="match status" value="1"/>
</dbReference>
<evidence type="ECO:0000256" key="4">
    <source>
        <dbReference type="ARBA" id="ARBA00022840"/>
    </source>
</evidence>
<dbReference type="WBParaSite" id="EVEC_0000455501-mRNA-1">
    <property type="protein sequence ID" value="EVEC_0000455501-mRNA-1"/>
    <property type="gene ID" value="EVEC_0000455501"/>
</dbReference>
<dbReference type="HAMAP" id="MF_00505">
    <property type="entry name" value="HSP90"/>
    <property type="match status" value="1"/>
</dbReference>
<reference evidence="11" key="1">
    <citation type="submission" date="2017-02" db="UniProtKB">
        <authorList>
            <consortium name="WormBaseParasite"/>
        </authorList>
    </citation>
    <scope>IDENTIFICATION</scope>
</reference>
<reference evidence="9 10" key="2">
    <citation type="submission" date="2018-10" db="EMBL/GenBank/DDBJ databases">
        <authorList>
            <consortium name="Pathogen Informatics"/>
        </authorList>
    </citation>
    <scope>NUCLEOTIDE SEQUENCE [LARGE SCALE GENOMIC DNA]</scope>
</reference>
<evidence type="ECO:0000313" key="10">
    <source>
        <dbReference type="Proteomes" id="UP000274131"/>
    </source>
</evidence>
<protein>
    <submittedName>
        <fullName evidence="11">HATPase_c domain-containing protein</fullName>
    </submittedName>
</protein>
<feature type="binding site" evidence="8">
    <location>
        <begin position="149"/>
        <end position="150"/>
    </location>
    <ligand>
        <name>ATP</name>
        <dbReference type="ChEBI" id="CHEBI:30616"/>
    </ligand>
</feature>
<evidence type="ECO:0000256" key="3">
    <source>
        <dbReference type="ARBA" id="ARBA00022741"/>
    </source>
</evidence>
<dbReference type="InterPro" id="IPR020568">
    <property type="entry name" value="Ribosomal_Su5_D2-typ_SF"/>
</dbReference>
<dbReference type="FunFam" id="3.30.230.80:FF:000004">
    <property type="entry name" value="Heat shock protein 75 kDa"/>
    <property type="match status" value="1"/>
</dbReference>
<evidence type="ECO:0000256" key="5">
    <source>
        <dbReference type="ARBA" id="ARBA00022946"/>
    </source>
</evidence>
<keyword evidence="7" id="KW-0143">Chaperone</keyword>
<dbReference type="Pfam" id="PF00183">
    <property type="entry name" value="HSP90"/>
    <property type="match status" value="1"/>
</dbReference>
<evidence type="ECO:0000256" key="2">
    <source>
        <dbReference type="ARBA" id="ARBA00008239"/>
    </source>
</evidence>
<feature type="binding site" evidence="8">
    <location>
        <position position="129"/>
    </location>
    <ligand>
        <name>ATP</name>
        <dbReference type="ChEBI" id="CHEBI:30616"/>
    </ligand>
</feature>
<dbReference type="EMBL" id="UXUI01007809">
    <property type="protein sequence ID" value="VDD89512.1"/>
    <property type="molecule type" value="Genomic_DNA"/>
</dbReference>
<dbReference type="GO" id="GO:0016887">
    <property type="term" value="F:ATP hydrolysis activity"/>
    <property type="evidence" value="ECO:0007669"/>
    <property type="project" value="InterPro"/>
</dbReference>
<keyword evidence="3 8" id="KW-0547">Nucleotide-binding</keyword>
<feature type="binding site" evidence="8">
    <location>
        <position position="85"/>
    </location>
    <ligand>
        <name>ATP</name>
        <dbReference type="ChEBI" id="CHEBI:30616"/>
    </ligand>
</feature>
<dbReference type="GO" id="GO:0051082">
    <property type="term" value="F:unfolded protein binding"/>
    <property type="evidence" value="ECO:0007669"/>
    <property type="project" value="InterPro"/>
</dbReference>
<feature type="binding site" evidence="8">
    <location>
        <position position="384"/>
    </location>
    <ligand>
        <name>ATP</name>
        <dbReference type="ChEBI" id="CHEBI:30616"/>
    </ligand>
</feature>
<dbReference type="GO" id="GO:0005739">
    <property type="term" value="C:mitochondrion"/>
    <property type="evidence" value="ECO:0007669"/>
    <property type="project" value="UniProtKB-SubCell"/>
</dbReference>
<dbReference type="InterPro" id="IPR001404">
    <property type="entry name" value="Hsp90_fam"/>
</dbReference>
<dbReference type="Gene3D" id="1.20.120.790">
    <property type="entry name" value="Heat shock protein 90, C-terminal domain"/>
    <property type="match status" value="1"/>
</dbReference>
<dbReference type="CDD" id="cd16927">
    <property type="entry name" value="HATPase_Hsp90-like"/>
    <property type="match status" value="1"/>
</dbReference>
<dbReference type="Gene3D" id="3.40.50.11260">
    <property type="match status" value="1"/>
</dbReference>
<evidence type="ECO:0000256" key="8">
    <source>
        <dbReference type="PIRSR" id="PIRSR002583-1"/>
    </source>
</evidence>
<feature type="binding site" evidence="8">
    <location>
        <begin position="175"/>
        <end position="180"/>
    </location>
    <ligand>
        <name>ATP</name>
        <dbReference type="ChEBI" id="CHEBI:30616"/>
    </ligand>
</feature>
<feature type="binding site" evidence="8">
    <location>
        <position position="225"/>
    </location>
    <ligand>
        <name>ATP</name>
        <dbReference type="ChEBI" id="CHEBI:30616"/>
    </ligand>
</feature>
<keyword evidence="6" id="KW-0496">Mitochondrion</keyword>
<keyword evidence="5" id="KW-0809">Transit peptide</keyword>
<accession>A0A0N4V3D3</accession>
<dbReference type="InterPro" id="IPR037196">
    <property type="entry name" value="HSP90_C"/>
</dbReference>
<dbReference type="OrthoDB" id="28737at2759"/>
<dbReference type="PANTHER" id="PTHR11528">
    <property type="entry name" value="HEAT SHOCK PROTEIN 90 FAMILY MEMBER"/>
    <property type="match status" value="1"/>
</dbReference>
<dbReference type="InterPro" id="IPR020575">
    <property type="entry name" value="Hsp90_N"/>
</dbReference>
<dbReference type="FunFam" id="1.20.120.790:FF:000004">
    <property type="entry name" value="Heat shock protein 75 kDa"/>
    <property type="match status" value="1"/>
</dbReference>
<dbReference type="GO" id="GO:0140662">
    <property type="term" value="F:ATP-dependent protein folding chaperone"/>
    <property type="evidence" value="ECO:0007669"/>
    <property type="project" value="InterPro"/>
</dbReference>
<dbReference type="STRING" id="51028.A0A0N4V3D3"/>
<dbReference type="Gene3D" id="3.30.230.80">
    <property type="match status" value="1"/>
</dbReference>
<feature type="binding site" evidence="8">
    <location>
        <position position="148"/>
    </location>
    <ligand>
        <name>ATP</name>
        <dbReference type="ChEBI" id="CHEBI:30616"/>
    </ligand>
</feature>
<dbReference type="PIRSF" id="PIRSF002583">
    <property type="entry name" value="Hsp90"/>
    <property type="match status" value="1"/>
</dbReference>
<name>A0A0N4V3D3_ENTVE</name>
<dbReference type="FunFam" id="3.40.50.11260:FF:000004">
    <property type="entry name" value="Heat shock protein 75 mitochondrial"/>
    <property type="match status" value="1"/>
</dbReference>
<comment type="similarity">
    <text evidence="2">Belongs to the heat shock protein 90 family.</text>
</comment>
<dbReference type="GO" id="GO:0005524">
    <property type="term" value="F:ATP binding"/>
    <property type="evidence" value="ECO:0007669"/>
    <property type="project" value="UniProtKB-KW"/>
</dbReference>
<dbReference type="SUPFAM" id="SSF110942">
    <property type="entry name" value="HSP90 C-terminal domain"/>
    <property type="match status" value="1"/>
</dbReference>
<keyword evidence="4 8" id="KW-0067">ATP-binding</keyword>
<evidence type="ECO:0000313" key="11">
    <source>
        <dbReference type="WBParaSite" id="EVEC_0000455501-mRNA-1"/>
    </source>
</evidence>
<dbReference type="NCBIfam" id="NF003555">
    <property type="entry name" value="PRK05218.1"/>
    <property type="match status" value="1"/>
</dbReference>
<dbReference type="SUPFAM" id="SSF55874">
    <property type="entry name" value="ATPase domain of HSP90 chaperone/DNA topoisomerase II/histidine kinase"/>
    <property type="match status" value="1"/>
</dbReference>
<evidence type="ECO:0000256" key="7">
    <source>
        <dbReference type="ARBA" id="ARBA00023186"/>
    </source>
</evidence>
<dbReference type="AlphaFoldDB" id="A0A0N4V3D3"/>
<proteinExistence type="inferred from homology"/>